<keyword evidence="4" id="KW-0812">Transmembrane</keyword>
<dbReference type="SUPFAM" id="SSF52058">
    <property type="entry name" value="L domain-like"/>
    <property type="match status" value="1"/>
</dbReference>
<dbReference type="Pfam" id="PF13855">
    <property type="entry name" value="LRR_8"/>
    <property type="match status" value="1"/>
</dbReference>
<dbReference type="PANTHER" id="PTHR48059:SF4">
    <property type="entry name" value="POLYGALACTURONASE INHIBITOR 1-RELATED"/>
    <property type="match status" value="1"/>
</dbReference>
<proteinExistence type="inferred from homology"/>
<feature type="signal peptide" evidence="11">
    <location>
        <begin position="1"/>
        <end position="26"/>
    </location>
</feature>
<dbReference type="PANTHER" id="PTHR48059">
    <property type="entry name" value="POLYGALACTURONASE INHIBITOR 1"/>
    <property type="match status" value="1"/>
</dbReference>
<evidence type="ECO:0000256" key="2">
    <source>
        <dbReference type="ARBA" id="ARBA00004196"/>
    </source>
</evidence>
<dbReference type="InterPro" id="IPR013210">
    <property type="entry name" value="LRR_N_plant-typ"/>
</dbReference>
<name>A0A1P8W8P6_DAUCA</name>
<comment type="similarity">
    <text evidence="10">Belongs to the polygalacturonase-inhibiting protein family.</text>
</comment>
<reference evidence="13" key="1">
    <citation type="submission" date="2017-01" db="EMBL/GenBank/DDBJ databases">
        <title>Cloning and expression studies of carrot antifreeze protein gene from local cultivar in potato plant.</title>
        <authorList>
            <person name="Saleem M.Z."/>
            <person name="Nasir I.A."/>
        </authorList>
    </citation>
    <scope>NUCLEOTIDE SEQUENCE</scope>
    <source>
        <tissue evidence="13">Leaf</tissue>
    </source>
</reference>
<gene>
    <name evidence="13" type="primary">AFP</name>
</gene>
<keyword evidence="3" id="KW-0433">Leucine-rich repeat</keyword>
<evidence type="ECO:0000256" key="5">
    <source>
        <dbReference type="ARBA" id="ARBA00022729"/>
    </source>
</evidence>
<organism evidence="13">
    <name type="scientific">Daucus carota</name>
    <name type="common">Wild carrot</name>
    <dbReference type="NCBI Taxonomy" id="4039"/>
    <lineage>
        <taxon>Eukaryota</taxon>
        <taxon>Viridiplantae</taxon>
        <taxon>Streptophyta</taxon>
        <taxon>Embryophyta</taxon>
        <taxon>Tracheophyta</taxon>
        <taxon>Spermatophyta</taxon>
        <taxon>Magnoliopsida</taxon>
        <taxon>eudicotyledons</taxon>
        <taxon>Gunneridae</taxon>
        <taxon>Pentapetalae</taxon>
        <taxon>asterids</taxon>
        <taxon>campanulids</taxon>
        <taxon>Apiales</taxon>
        <taxon>Apiaceae</taxon>
        <taxon>Apioideae</taxon>
        <taxon>Scandiceae</taxon>
        <taxon>Daucinae</taxon>
        <taxon>Daucus</taxon>
        <taxon>Daucus sect. Daucus</taxon>
    </lineage>
</organism>
<evidence type="ECO:0000256" key="3">
    <source>
        <dbReference type="ARBA" id="ARBA00022614"/>
    </source>
</evidence>
<dbReference type="FunFam" id="3.80.10.10:FF:000129">
    <property type="entry name" value="Leucine-rich repeat receptor-like kinase"/>
    <property type="match status" value="1"/>
</dbReference>
<evidence type="ECO:0000256" key="11">
    <source>
        <dbReference type="SAM" id="SignalP"/>
    </source>
</evidence>
<evidence type="ECO:0000256" key="10">
    <source>
        <dbReference type="ARBA" id="ARBA00038043"/>
    </source>
</evidence>
<dbReference type="InterPro" id="IPR032675">
    <property type="entry name" value="LRR_dom_sf"/>
</dbReference>
<evidence type="ECO:0000256" key="8">
    <source>
        <dbReference type="ARBA" id="ARBA00023136"/>
    </source>
</evidence>
<dbReference type="GO" id="GO:0016020">
    <property type="term" value="C:membrane"/>
    <property type="evidence" value="ECO:0007669"/>
    <property type="project" value="UniProtKB-SubCell"/>
</dbReference>
<evidence type="ECO:0000256" key="6">
    <source>
        <dbReference type="ARBA" id="ARBA00022737"/>
    </source>
</evidence>
<dbReference type="Pfam" id="PF00560">
    <property type="entry name" value="LRR_1"/>
    <property type="match status" value="1"/>
</dbReference>
<feature type="domain" description="Leucine-rich repeat-containing N-terminal plant-type" evidence="12">
    <location>
        <begin position="30"/>
        <end position="68"/>
    </location>
</feature>
<keyword evidence="6" id="KW-0677">Repeat</keyword>
<evidence type="ECO:0000259" key="12">
    <source>
        <dbReference type="Pfam" id="PF08263"/>
    </source>
</evidence>
<dbReference type="FunFam" id="3.80.10.10:FF:000041">
    <property type="entry name" value="LRR receptor-like serine/threonine-protein kinase ERECTA"/>
    <property type="match status" value="1"/>
</dbReference>
<comment type="subcellular location">
    <subcellularLocation>
        <location evidence="2">Cell envelope</location>
    </subcellularLocation>
    <subcellularLocation>
        <location evidence="1">Membrane</location>
        <topology evidence="1">Single-pass membrane protein</topology>
    </subcellularLocation>
</comment>
<dbReference type="InterPro" id="IPR001611">
    <property type="entry name" value="Leu-rich_rpt"/>
</dbReference>
<feature type="chain" id="PRO_5010184418" evidence="11">
    <location>
        <begin position="27"/>
        <end position="332"/>
    </location>
</feature>
<keyword evidence="9" id="KW-0325">Glycoprotein</keyword>
<protein>
    <submittedName>
        <fullName evidence="13">AFP protein</fullName>
    </submittedName>
</protein>
<keyword evidence="5 11" id="KW-0732">Signal</keyword>
<dbReference type="SMR" id="A0A1P8W8P6"/>
<evidence type="ECO:0000256" key="1">
    <source>
        <dbReference type="ARBA" id="ARBA00004167"/>
    </source>
</evidence>
<evidence type="ECO:0000256" key="7">
    <source>
        <dbReference type="ARBA" id="ARBA00022989"/>
    </source>
</evidence>
<keyword evidence="7" id="KW-1133">Transmembrane helix</keyword>
<sequence>MNIESSFCPILCICIISLCLPNLSASQRCNNNDKQALLQIKTALKNPTITDSWVPDDDCCGWNLVECDETNNRIISLIIQDDQALTGQIPPQVGDLPYLQALWFCKLPNLFGGIPEEISALKDLKSLRLSSTSLSGPVPLFFPQLTKLTCLDLSFNKLLGVIPPQLSTLPNLKALHLERNQLTGEIPDIFGNFAGSPDIYLSHNQLTGFVPKTFARADPIRLDFSGNRLEGDISFLFGPNKRLETLDFSGNVLSFNFSRVQGFPPSLTHLDLNHNQISGSLSSELAKLDLQTFNVSDNNLCGKIPTGGNLQRFDRTAYLHNSCLCGAPLPEC</sequence>
<dbReference type="Pfam" id="PF08263">
    <property type="entry name" value="LRRNT_2"/>
    <property type="match status" value="1"/>
</dbReference>
<dbReference type="EMBL" id="KY457328">
    <property type="protein sequence ID" value="APZ89677.1"/>
    <property type="molecule type" value="Genomic_DNA"/>
</dbReference>
<dbReference type="InterPro" id="IPR051848">
    <property type="entry name" value="PGIP"/>
</dbReference>
<dbReference type="PROSITE" id="PS51450">
    <property type="entry name" value="LRR"/>
    <property type="match status" value="1"/>
</dbReference>
<dbReference type="Gene3D" id="3.80.10.10">
    <property type="entry name" value="Ribonuclease Inhibitor"/>
    <property type="match status" value="1"/>
</dbReference>
<keyword evidence="8" id="KW-0472">Membrane</keyword>
<evidence type="ECO:0000256" key="9">
    <source>
        <dbReference type="ARBA" id="ARBA00023180"/>
    </source>
</evidence>
<accession>A0A1P8W8P6</accession>
<evidence type="ECO:0000256" key="4">
    <source>
        <dbReference type="ARBA" id="ARBA00022692"/>
    </source>
</evidence>
<evidence type="ECO:0000313" key="13">
    <source>
        <dbReference type="EMBL" id="APZ89677.1"/>
    </source>
</evidence>
<dbReference type="AlphaFoldDB" id="A0A1P8W8P6"/>